<dbReference type="Proteomes" id="UP000193664">
    <property type="component" value="Unassembled WGS sequence"/>
</dbReference>
<evidence type="ECO:0000313" key="2">
    <source>
        <dbReference type="EMBL" id="MCQ4792873.1"/>
    </source>
</evidence>
<dbReference type="EMBL" id="LNKF01000004">
    <property type="protein sequence ID" value="OSG94059.1"/>
    <property type="molecule type" value="Genomic_DNA"/>
</dbReference>
<proteinExistence type="predicted"/>
<gene>
    <name evidence="3" type="ORF">AD0028_1426</name>
    <name evidence="4" type="ORF">DW072_03480</name>
    <name evidence="1" type="ORF">GA542_06255</name>
    <name evidence="2" type="ORF">NE692_05275</name>
</gene>
<dbReference type="RefSeq" id="WP_038444698.1">
    <property type="nucleotide sequence ID" value="NZ_CP007443.1"/>
</dbReference>
<dbReference type="KEGG" id="badl:BADO_1209"/>
<reference evidence="4 6" key="2">
    <citation type="submission" date="2018-08" db="EMBL/GenBank/DDBJ databases">
        <title>A genome reference for cultivated species of the human gut microbiota.</title>
        <authorList>
            <person name="Zou Y."/>
            <person name="Xue W."/>
            <person name="Luo G."/>
        </authorList>
    </citation>
    <scope>NUCLEOTIDE SEQUENCE [LARGE SCALE GENOMIC DNA]</scope>
    <source>
        <strain evidence="4 6">AF45-19</strain>
    </source>
</reference>
<dbReference type="EMBL" id="QRNG01000003">
    <property type="protein sequence ID" value="RHK26806.1"/>
    <property type="molecule type" value="Genomic_DNA"/>
</dbReference>
<dbReference type="Proteomes" id="UP000470926">
    <property type="component" value="Unassembled WGS sequence"/>
</dbReference>
<comment type="caution">
    <text evidence="3">The sequence shown here is derived from an EMBL/GenBank/DDBJ whole genome shotgun (WGS) entry which is preliminary data.</text>
</comment>
<dbReference type="PROSITE" id="PS51318">
    <property type="entry name" value="TAT"/>
    <property type="match status" value="1"/>
</dbReference>
<evidence type="ECO:0000313" key="7">
    <source>
        <dbReference type="Proteomes" id="UP000470926"/>
    </source>
</evidence>
<protein>
    <submittedName>
        <fullName evidence="3">Uncharacterized protein</fullName>
    </submittedName>
</protein>
<name>A0A076JJ42_BIFAD</name>
<evidence type="ECO:0000313" key="5">
    <source>
        <dbReference type="Proteomes" id="UP000193664"/>
    </source>
</evidence>
<evidence type="ECO:0000313" key="6">
    <source>
        <dbReference type="Proteomes" id="UP000285262"/>
    </source>
</evidence>
<evidence type="ECO:0000313" key="3">
    <source>
        <dbReference type="EMBL" id="OSG94059.1"/>
    </source>
</evidence>
<reference evidence="2" key="4">
    <citation type="submission" date="2022-06" db="EMBL/GenBank/DDBJ databases">
        <title>Isolation of gut microbiota from human fecal samples.</title>
        <authorList>
            <person name="Pamer E.G."/>
            <person name="Barat B."/>
            <person name="Waligurski E."/>
            <person name="Medina S."/>
            <person name="Paddock L."/>
            <person name="Mostad J."/>
        </authorList>
    </citation>
    <scope>NUCLEOTIDE SEQUENCE</scope>
    <source>
        <strain evidence="2">SL.1.01</strain>
    </source>
</reference>
<reference evidence="3 5" key="1">
    <citation type="journal article" date="2016" name="Sci. Rep.">
        <title>Evaluation of genetic diversity among strains of the human gut commensal Bifidobacterium adolescentis.</title>
        <authorList>
            <person name="Duranti S."/>
            <person name="Milani C."/>
            <person name="Lugli G.A."/>
            <person name="Mancabelli L."/>
            <person name="Turroni F."/>
            <person name="Ferrario C."/>
            <person name="Mangifesta M."/>
            <person name="Viappiani A."/>
            <person name="Sanchez B."/>
            <person name="Margolles A."/>
            <person name="van Sinderen D."/>
            <person name="Ventura M."/>
        </authorList>
    </citation>
    <scope>NUCLEOTIDE SEQUENCE [LARGE SCALE GENOMIC DNA]</scope>
    <source>
        <strain evidence="3 5">AD2-8</strain>
    </source>
</reference>
<sequence>MPYHNPNSRSRRNVLRIVGVLVVLAVIAGVANFLHATTSEAAGNVKPQIETMQGIRQTAQDSITFAQGLDDPDRFAAHIETVQQCMDDYDRLADAKQIKYLLSDNLQERIIGLLYRNQQRTIIDSMRVAAHNLDGQTKELLSAVDAAMADDFSQHAAQWLLQVDDPTQANELIDRYGKQRAYASMREMLADLRSLHKLRSDVKQQVSTAVSNLHNAEAAAAAIAVPERNGDLDPAGWYTLATNVASTMGVQIEQTMEFNCGGQSGENPSGFVAAYYCQMPDRSQRNVVHILTTHPDWTQTARSPWLVDMVKHELSHRSIMISCGTTQPTIAADRTEAVTNSYSVLFFGADRDRITNQQQGVAEYAMDASSDQLATAIHDGNCG</sequence>
<evidence type="ECO:0000313" key="1">
    <source>
        <dbReference type="EMBL" id="KAB6030431.1"/>
    </source>
</evidence>
<evidence type="ECO:0000313" key="4">
    <source>
        <dbReference type="EMBL" id="RHK26806.1"/>
    </source>
</evidence>
<dbReference type="AlphaFoldDB" id="A0A076JJ42"/>
<reference evidence="1 7" key="3">
    <citation type="journal article" date="2019" name="Nat. Med.">
        <title>A library of human gut bacterial isolates paired with longitudinal multiomics data enables mechanistic microbiome research.</title>
        <authorList>
            <person name="Poyet M."/>
            <person name="Groussin M."/>
            <person name="Gibbons S.M."/>
            <person name="Avila-Pacheco J."/>
            <person name="Jiang X."/>
            <person name="Kearney S.M."/>
            <person name="Perrotta A.R."/>
            <person name="Berdy B."/>
            <person name="Zhao S."/>
            <person name="Lieberman T.D."/>
            <person name="Swanson P.K."/>
            <person name="Smith M."/>
            <person name="Roesemann S."/>
            <person name="Alexander J.E."/>
            <person name="Rich S.A."/>
            <person name="Livny J."/>
            <person name="Vlamakis H."/>
            <person name="Clish C."/>
            <person name="Bullock K."/>
            <person name="Deik A."/>
            <person name="Scott J."/>
            <person name="Pierce K.A."/>
            <person name="Xavier R.J."/>
            <person name="Alm E.J."/>
        </authorList>
    </citation>
    <scope>NUCLEOTIDE SEQUENCE [LARGE SCALE GENOMIC DNA]</scope>
    <source>
        <strain evidence="1 7">BIOML-A26</strain>
    </source>
</reference>
<accession>A0A076JJ42</accession>
<dbReference type="eggNOG" id="ENOG5032GZE">
    <property type="taxonomic scope" value="Bacteria"/>
</dbReference>
<dbReference type="EMBL" id="JANFYM010000003">
    <property type="protein sequence ID" value="MCQ4792873.1"/>
    <property type="molecule type" value="Genomic_DNA"/>
</dbReference>
<dbReference type="EMBL" id="WDFR01000002">
    <property type="protein sequence ID" value="KAB6030431.1"/>
    <property type="molecule type" value="Genomic_DNA"/>
</dbReference>
<organism evidence="3 5">
    <name type="scientific">Bifidobacterium adolescentis</name>
    <dbReference type="NCBI Taxonomy" id="1680"/>
    <lineage>
        <taxon>Bacteria</taxon>
        <taxon>Bacillati</taxon>
        <taxon>Actinomycetota</taxon>
        <taxon>Actinomycetes</taxon>
        <taxon>Bifidobacteriales</taxon>
        <taxon>Bifidobacteriaceae</taxon>
        <taxon>Bifidobacterium</taxon>
    </lineage>
</organism>
<dbReference type="InterPro" id="IPR006311">
    <property type="entry name" value="TAT_signal"/>
</dbReference>
<dbReference type="Proteomes" id="UP001206013">
    <property type="component" value="Unassembled WGS sequence"/>
</dbReference>
<dbReference type="Proteomes" id="UP000285262">
    <property type="component" value="Unassembled WGS sequence"/>
</dbReference>